<keyword evidence="3" id="KW-1185">Reference proteome</keyword>
<proteinExistence type="predicted"/>
<reference evidence="2" key="1">
    <citation type="submission" date="2019-10" db="EMBL/GenBank/DDBJ databases">
        <authorList>
            <person name="Zhang R."/>
            <person name="Pan Y."/>
            <person name="Wang J."/>
            <person name="Ma R."/>
            <person name="Yu S."/>
        </authorList>
    </citation>
    <scope>NUCLEOTIDE SEQUENCE</scope>
    <source>
        <strain evidence="2">LA-IB0</strain>
        <tissue evidence="2">Leaf</tissue>
    </source>
</reference>
<sequence>MAVGLRSLEQRKELEALREQVTVNAAKSDKVFEDIRNMIATMAANQNPMGSTASMEHEASLPENPPQEVVDFRTMRLHGSVKGKTINILIDIGSTHNFLDLGTVWQLPVRGWESPVSLIST</sequence>
<dbReference type="EMBL" id="WHWC01000099">
    <property type="protein sequence ID" value="KAG8363037.1"/>
    <property type="molecule type" value="Genomic_DNA"/>
</dbReference>
<organism evidence="2 3">
    <name type="scientific">Buddleja alternifolia</name>
    <dbReference type="NCBI Taxonomy" id="168488"/>
    <lineage>
        <taxon>Eukaryota</taxon>
        <taxon>Viridiplantae</taxon>
        <taxon>Streptophyta</taxon>
        <taxon>Embryophyta</taxon>
        <taxon>Tracheophyta</taxon>
        <taxon>Spermatophyta</taxon>
        <taxon>Magnoliopsida</taxon>
        <taxon>eudicotyledons</taxon>
        <taxon>Gunneridae</taxon>
        <taxon>Pentapetalae</taxon>
        <taxon>asterids</taxon>
        <taxon>lamiids</taxon>
        <taxon>Lamiales</taxon>
        <taxon>Scrophulariaceae</taxon>
        <taxon>Buddlejeae</taxon>
        <taxon>Buddleja</taxon>
    </lineage>
</organism>
<evidence type="ECO:0000313" key="2">
    <source>
        <dbReference type="EMBL" id="KAG8363037.1"/>
    </source>
</evidence>
<feature type="region of interest" description="Disordered" evidence="1">
    <location>
        <begin position="46"/>
        <end position="65"/>
    </location>
</feature>
<comment type="caution">
    <text evidence="2">The sequence shown here is derived from an EMBL/GenBank/DDBJ whole genome shotgun (WGS) entry which is preliminary data.</text>
</comment>
<protein>
    <submittedName>
        <fullName evidence="2">Uncharacterized protein</fullName>
    </submittedName>
</protein>
<name>A0AAV6W465_9LAMI</name>
<dbReference type="Proteomes" id="UP000826271">
    <property type="component" value="Unassembled WGS sequence"/>
</dbReference>
<evidence type="ECO:0000313" key="3">
    <source>
        <dbReference type="Proteomes" id="UP000826271"/>
    </source>
</evidence>
<dbReference type="AlphaFoldDB" id="A0AAV6W465"/>
<accession>A0AAV6W465</accession>
<evidence type="ECO:0000256" key="1">
    <source>
        <dbReference type="SAM" id="MobiDB-lite"/>
    </source>
</evidence>
<gene>
    <name evidence="2" type="ORF">BUALT_BualtUnG0011700</name>
</gene>